<dbReference type="SMART" id="SM00827">
    <property type="entry name" value="PKS_AT"/>
    <property type="match status" value="1"/>
</dbReference>
<feature type="region of interest" description="Disordered" evidence="5">
    <location>
        <begin position="374"/>
        <end position="395"/>
    </location>
</feature>
<dbReference type="InterPro" id="IPR050858">
    <property type="entry name" value="Mal-CoA-ACP_Trans/PKS_FabD"/>
</dbReference>
<dbReference type="Gene3D" id="3.40.366.10">
    <property type="entry name" value="Malonyl-Coenzyme A Acyl Carrier Protein, domain 2"/>
    <property type="match status" value="1"/>
</dbReference>
<keyword evidence="8" id="KW-1185">Reference proteome</keyword>
<dbReference type="InterPro" id="IPR016036">
    <property type="entry name" value="Malonyl_transacylase_ACP-bd"/>
</dbReference>
<dbReference type="PANTHER" id="PTHR42681">
    <property type="entry name" value="MALONYL-COA-ACYL CARRIER PROTEIN TRANSACYLASE, MITOCHONDRIAL"/>
    <property type="match status" value="1"/>
</dbReference>
<gene>
    <name evidence="7" type="primary">fabD</name>
    <name evidence="7" type="ORF">J3U87_13240</name>
</gene>
<evidence type="ECO:0000313" key="7">
    <source>
        <dbReference type="EMBL" id="QTD53413.1"/>
    </source>
</evidence>
<proteinExistence type="predicted"/>
<dbReference type="Proteomes" id="UP000663929">
    <property type="component" value="Chromosome"/>
</dbReference>
<evidence type="ECO:0000256" key="1">
    <source>
        <dbReference type="ARBA" id="ARBA00013258"/>
    </source>
</evidence>
<evidence type="ECO:0000259" key="6">
    <source>
        <dbReference type="SMART" id="SM00827"/>
    </source>
</evidence>
<dbReference type="RefSeq" id="WP_337249564.1">
    <property type="nucleotide sequence ID" value="NZ_CP071793.1"/>
</dbReference>
<dbReference type="PANTHER" id="PTHR42681:SF1">
    <property type="entry name" value="MALONYL-COA-ACYL CARRIER PROTEIN TRANSACYLASE, MITOCHONDRIAL"/>
    <property type="match status" value="1"/>
</dbReference>
<dbReference type="SUPFAM" id="SSF52151">
    <property type="entry name" value="FabD/lysophospholipase-like"/>
    <property type="match status" value="1"/>
</dbReference>
<dbReference type="InterPro" id="IPR001227">
    <property type="entry name" value="Ac_transferase_dom_sf"/>
</dbReference>
<feature type="region of interest" description="Disordered" evidence="5">
    <location>
        <begin position="284"/>
        <end position="312"/>
    </location>
</feature>
<dbReference type="AlphaFoldDB" id="A0A8A4TVA3"/>
<name>A0A8A4TVA3_SULCO</name>
<accession>A0A8A4TVA3</accession>
<dbReference type="InterPro" id="IPR014043">
    <property type="entry name" value="Acyl_transferase_dom"/>
</dbReference>
<reference evidence="7" key="1">
    <citation type="submission" date="2021-03" db="EMBL/GenBank/DDBJ databases">
        <title>Acanthopleuribacteraceae sp. M133.</title>
        <authorList>
            <person name="Wang G."/>
        </authorList>
    </citation>
    <scope>NUCLEOTIDE SEQUENCE</scope>
    <source>
        <strain evidence="7">M133</strain>
    </source>
</reference>
<dbReference type="InterPro" id="IPR016035">
    <property type="entry name" value="Acyl_Trfase/lysoPLipase"/>
</dbReference>
<dbReference type="EMBL" id="CP071793">
    <property type="protein sequence ID" value="QTD53413.1"/>
    <property type="molecule type" value="Genomic_DNA"/>
</dbReference>
<dbReference type="GO" id="GO:0006633">
    <property type="term" value="P:fatty acid biosynthetic process"/>
    <property type="evidence" value="ECO:0007669"/>
    <property type="project" value="TreeGrafter"/>
</dbReference>
<feature type="domain" description="Malonyl-CoA:ACP transacylase (MAT)" evidence="6">
    <location>
        <begin position="5"/>
        <end position="300"/>
    </location>
</feature>
<sequence>MKTFMFPGQGSQKKGMGATLFDEFKALTERADRILGYSIEELCLENPDRKLNQTQFTQPAIYVVNALSHFRKIAESNRKPDFLAGHSLGEFNALLAAGCFDFETGLRLVQKRGELMSQARDGGMAAVLNATIEEIDAVFKEQGLTEIDVANYNAPSQIVISGSKDELDKARPFFLRGGMNFVPLNTSAAFHSRYMQLARNEFETYLKAFEFSAPNIPVISNVSARPYQSGDEIANLSAQVTSSVKWFESIQYLRGLGDMEFEEIGHGTVLTKILAKIIQERPEPPKRVQEEVQGTPRQKAIETGEPEPEPLTAEEKVAAWNREHPIGTKVRSSIIEDDNLETRTKAVVLFGHRAAVYLTGYKGYFDLDELDARGSKASMSTPSCSGADPSLEAVH</sequence>
<evidence type="ECO:0000256" key="4">
    <source>
        <dbReference type="ARBA" id="ARBA00048462"/>
    </source>
</evidence>
<protein>
    <recommendedName>
        <fullName evidence="1">[acyl-carrier-protein] S-malonyltransferase</fullName>
        <ecNumber evidence="1">2.3.1.39</ecNumber>
    </recommendedName>
</protein>
<evidence type="ECO:0000256" key="5">
    <source>
        <dbReference type="SAM" id="MobiDB-lite"/>
    </source>
</evidence>
<dbReference type="GO" id="GO:0004314">
    <property type="term" value="F:[acyl-carrier-protein] S-malonyltransferase activity"/>
    <property type="evidence" value="ECO:0007669"/>
    <property type="project" value="UniProtKB-EC"/>
</dbReference>
<dbReference type="Pfam" id="PF00698">
    <property type="entry name" value="Acyl_transf_1"/>
    <property type="match status" value="1"/>
</dbReference>
<dbReference type="NCBIfam" id="TIGR00128">
    <property type="entry name" value="fabD"/>
    <property type="match status" value="1"/>
</dbReference>
<keyword evidence="3 7" id="KW-0012">Acyltransferase</keyword>
<dbReference type="EC" id="2.3.1.39" evidence="1"/>
<keyword evidence="2 7" id="KW-0808">Transferase</keyword>
<dbReference type="KEGG" id="scor:J3U87_13240"/>
<comment type="catalytic activity">
    <reaction evidence="4">
        <text>holo-[ACP] + malonyl-CoA = malonyl-[ACP] + CoA</text>
        <dbReference type="Rhea" id="RHEA:41792"/>
        <dbReference type="Rhea" id="RHEA-COMP:9623"/>
        <dbReference type="Rhea" id="RHEA-COMP:9685"/>
        <dbReference type="ChEBI" id="CHEBI:57287"/>
        <dbReference type="ChEBI" id="CHEBI:57384"/>
        <dbReference type="ChEBI" id="CHEBI:64479"/>
        <dbReference type="ChEBI" id="CHEBI:78449"/>
        <dbReference type="EC" id="2.3.1.39"/>
    </reaction>
</comment>
<dbReference type="InterPro" id="IPR004410">
    <property type="entry name" value="Malonyl_CoA-ACP_transAc_FabD"/>
</dbReference>
<evidence type="ECO:0000256" key="3">
    <source>
        <dbReference type="ARBA" id="ARBA00023315"/>
    </source>
</evidence>
<dbReference type="GO" id="GO:0005829">
    <property type="term" value="C:cytosol"/>
    <property type="evidence" value="ECO:0007669"/>
    <property type="project" value="TreeGrafter"/>
</dbReference>
<dbReference type="Gene3D" id="3.30.70.250">
    <property type="entry name" value="Malonyl-CoA ACP transacylase, ACP-binding"/>
    <property type="match status" value="1"/>
</dbReference>
<evidence type="ECO:0000313" key="8">
    <source>
        <dbReference type="Proteomes" id="UP000663929"/>
    </source>
</evidence>
<evidence type="ECO:0000256" key="2">
    <source>
        <dbReference type="ARBA" id="ARBA00022679"/>
    </source>
</evidence>
<organism evidence="7 8">
    <name type="scientific">Sulfidibacter corallicola</name>
    <dbReference type="NCBI Taxonomy" id="2818388"/>
    <lineage>
        <taxon>Bacteria</taxon>
        <taxon>Pseudomonadati</taxon>
        <taxon>Acidobacteriota</taxon>
        <taxon>Holophagae</taxon>
        <taxon>Acanthopleuribacterales</taxon>
        <taxon>Acanthopleuribacteraceae</taxon>
        <taxon>Sulfidibacter</taxon>
    </lineage>
</organism>
<dbReference type="SUPFAM" id="SSF55048">
    <property type="entry name" value="Probable ACP-binding domain of malonyl-CoA ACP transacylase"/>
    <property type="match status" value="1"/>
</dbReference>